<evidence type="ECO:0000313" key="6">
    <source>
        <dbReference type="EMBL" id="CAB4210372.1"/>
    </source>
</evidence>
<dbReference type="EMBL" id="LR796628">
    <property type="protein sequence ID" value="CAB4155718.1"/>
    <property type="molecule type" value="Genomic_DNA"/>
</dbReference>
<gene>
    <name evidence="3" type="ORF">UFOVP1064_56</name>
    <name evidence="4" type="ORF">UFOVP1197_7</name>
    <name evidence="5" type="ORF">UFOVP1294_9</name>
    <name evidence="6" type="ORF">UFOVP1412_12</name>
    <name evidence="7" type="ORF">UFOVP1515_59</name>
    <name evidence="1" type="ORF">UFOVP659_19</name>
    <name evidence="2" type="ORF">UFOVP885_72</name>
</gene>
<organism evidence="2">
    <name type="scientific">uncultured Caudovirales phage</name>
    <dbReference type="NCBI Taxonomy" id="2100421"/>
    <lineage>
        <taxon>Viruses</taxon>
        <taxon>Duplodnaviria</taxon>
        <taxon>Heunggongvirae</taxon>
        <taxon>Uroviricota</taxon>
        <taxon>Caudoviricetes</taxon>
        <taxon>Peduoviridae</taxon>
        <taxon>Maltschvirus</taxon>
        <taxon>Maltschvirus maltsch</taxon>
    </lineage>
</organism>
<dbReference type="EMBL" id="LR797241">
    <property type="protein sequence ID" value="CAB4195327.1"/>
    <property type="molecule type" value="Genomic_DNA"/>
</dbReference>
<dbReference type="EMBL" id="LR796846">
    <property type="protein sequence ID" value="CAB4169622.1"/>
    <property type="molecule type" value="Genomic_DNA"/>
</dbReference>
<sequence>MPAYARGSKAFGFCDLTGFRYPLSELVWEIKLGRRTGFRVGKDVVDPDHPQLYIGRLKINDPQALKDPRPDTAEAAANAIWGWNPVWNPIQYAEGSVGTVTVTTT</sequence>
<dbReference type="EMBL" id="LR797154">
    <property type="protein sequence ID" value="CAB4189631.1"/>
    <property type="molecule type" value="Genomic_DNA"/>
</dbReference>
<dbReference type="EMBL" id="LR797015">
    <property type="protein sequence ID" value="CAB4181699.1"/>
    <property type="molecule type" value="Genomic_DNA"/>
</dbReference>
<accession>A0A6J5PEQ3</accession>
<evidence type="ECO:0000313" key="1">
    <source>
        <dbReference type="EMBL" id="CAB4155718.1"/>
    </source>
</evidence>
<proteinExistence type="predicted"/>
<name>A0A6J5PEQ3_9CAUD</name>
<evidence type="ECO:0000313" key="4">
    <source>
        <dbReference type="EMBL" id="CAB4189631.1"/>
    </source>
</evidence>
<evidence type="ECO:0000313" key="3">
    <source>
        <dbReference type="EMBL" id="CAB4181699.1"/>
    </source>
</evidence>
<dbReference type="EMBL" id="LR797365">
    <property type="protein sequence ID" value="CAB4210372.1"/>
    <property type="molecule type" value="Genomic_DNA"/>
</dbReference>
<evidence type="ECO:0000313" key="7">
    <source>
        <dbReference type="EMBL" id="CAB5226866.1"/>
    </source>
</evidence>
<protein>
    <submittedName>
        <fullName evidence="2">Uncharacterized protein</fullName>
    </submittedName>
</protein>
<evidence type="ECO:0000313" key="5">
    <source>
        <dbReference type="EMBL" id="CAB4195327.1"/>
    </source>
</evidence>
<evidence type="ECO:0000313" key="2">
    <source>
        <dbReference type="EMBL" id="CAB4169622.1"/>
    </source>
</evidence>
<reference evidence="2" key="1">
    <citation type="submission" date="2020-05" db="EMBL/GenBank/DDBJ databases">
        <authorList>
            <person name="Chiriac C."/>
            <person name="Salcher M."/>
            <person name="Ghai R."/>
            <person name="Kavagutti S V."/>
        </authorList>
    </citation>
    <scope>NUCLEOTIDE SEQUENCE</scope>
</reference>
<dbReference type="EMBL" id="LR798365">
    <property type="protein sequence ID" value="CAB5226866.1"/>
    <property type="molecule type" value="Genomic_DNA"/>
</dbReference>